<dbReference type="EMBL" id="VKME01000008">
    <property type="protein sequence ID" value="MBE0128432.1"/>
    <property type="molecule type" value="Genomic_DNA"/>
</dbReference>
<dbReference type="RefSeq" id="WP_192478392.1">
    <property type="nucleotide sequence ID" value="NZ_VKME01000008.1"/>
</dbReference>
<protein>
    <submittedName>
        <fullName evidence="12">Fimbrial biogenesis outer membrane usher protein</fullName>
    </submittedName>
</protein>
<comment type="similarity">
    <text evidence="2">Belongs to the fimbrial export usher family.</text>
</comment>
<keyword evidence="8" id="KW-0998">Cell outer membrane</keyword>
<evidence type="ECO:0000256" key="7">
    <source>
        <dbReference type="ARBA" id="ARBA00023136"/>
    </source>
</evidence>
<feature type="domain" description="PapC N-terminal" evidence="11">
    <location>
        <begin position="23"/>
        <end position="171"/>
    </location>
</feature>
<dbReference type="InterPro" id="IPR037224">
    <property type="entry name" value="PapC_N_sf"/>
</dbReference>
<dbReference type="SUPFAM" id="SSF141729">
    <property type="entry name" value="FimD N-terminal domain-like"/>
    <property type="match status" value="1"/>
</dbReference>
<dbReference type="Gene3D" id="3.10.20.410">
    <property type="match status" value="1"/>
</dbReference>
<feature type="signal peptide" evidence="9">
    <location>
        <begin position="1"/>
        <end position="19"/>
    </location>
</feature>
<dbReference type="Gene3D" id="2.60.40.2610">
    <property type="entry name" value="Outer membrane usher protein FimD, plug domain"/>
    <property type="match status" value="1"/>
</dbReference>
<dbReference type="Pfam" id="PF00577">
    <property type="entry name" value="Usher"/>
    <property type="match status" value="1"/>
</dbReference>
<dbReference type="PANTHER" id="PTHR30451">
    <property type="entry name" value="OUTER MEMBRANE USHER PROTEIN"/>
    <property type="match status" value="1"/>
</dbReference>
<dbReference type="Proteomes" id="UP000656723">
    <property type="component" value="Unassembled WGS sequence"/>
</dbReference>
<dbReference type="GO" id="GO:0015473">
    <property type="term" value="F:fimbrial usher porin activity"/>
    <property type="evidence" value="ECO:0007669"/>
    <property type="project" value="InterPro"/>
</dbReference>
<sequence length="848" mass="93641">MILRLFVALGCCCPLSVMAESGFEEAFLMRDKNGVSKDVFIYQNAMTPGMKNADVRINDQLAEHMEVLFVVDSANQVIPCLSRTQLKNLGIKVELYDGWVTTETRPESHEADASVCEDIAKRIPAAQLSYDQSRQELKLIVPQEAVDRQRFTMISPLEWDHGVASLRTGYRGYFYESHIKGRSGDKKYDSDSVHRSAYVNLNSVGTLGQWRFYSIDSFYRDQGKGWQTNHDRSYLARDIAALRSSLQAGEIYTKTSGSMTGTVPMSGVMLATSERMSLDNQFQYAPVVRGVARTNARLVVRQRGNIIYSTTLTPGPFAIDDLYSAQVGADLEVTVEESDGQHQVFRVPYTALPNMIRPGAFRYSTAAGKYRSQSSGTDEPWLVNSSLEYGFEHFTLSGTALASKNYQSISAGAAWNVGNWGAFSAEVAHARYKETWSDDHTRDGSAIRFLYARYFDSTDTSLQILGYQYRSKEFMDFQEYISRQSYNAIDGYQWWESEWDQRKRSRVEMNLSQNLSGYGSLYASVSQDRYYGTSRKSTSISAGAGTTIGKANVSLSLTRIKDGHTNDTQLGLSINLPLGSADRGKQNGYLNYNLTRDRDNHYNQSLGYSNTAFDNLLSYSVNAQRNKEGEYSQSGSLGYNGSLTNINGSISRSRYSEQYSAGINGGVTLYSGGVVLSPTLGNTVAIVKTPGASGIGVSGSGRTKTDYFGNAMVTSLTPYRYNHVSLDVSKTEGVELKESARKFVPSEGAAVLLEFATRVGRRAMVQISSVKAIPLGAMVYVDGEKEEAGIVGGKGEAYLSGLDAGKDQKLNVIWGDSPAQQCSFVLAAATDAQRQPENWYLKVPVQCQ</sequence>
<dbReference type="InterPro" id="IPR025885">
    <property type="entry name" value="PapC_N"/>
</dbReference>
<evidence type="ECO:0000256" key="5">
    <source>
        <dbReference type="ARBA" id="ARBA00022692"/>
    </source>
</evidence>
<reference evidence="12" key="1">
    <citation type="submission" date="2019-07" db="EMBL/GenBank/DDBJ databases">
        <title>KPC-2 carbapenem resistent Enterobacterales isolates from Germany.</title>
        <authorList>
            <person name="Yao Y."/>
            <person name="Falgenhauer L."/>
            <person name="Imirzalioglu C."/>
            <person name="Chakraborty T."/>
        </authorList>
    </citation>
    <scope>NUCLEOTIDE SEQUENCE</scope>
    <source>
        <strain evidence="12">CA13304</strain>
    </source>
</reference>
<dbReference type="PANTHER" id="PTHR30451:SF5">
    <property type="entry name" value="SLR0019 PROTEIN"/>
    <property type="match status" value="1"/>
</dbReference>
<name>A0A8I0MK23_CITAM</name>
<dbReference type="Gene3D" id="2.60.40.3110">
    <property type="match status" value="1"/>
</dbReference>
<evidence type="ECO:0000256" key="2">
    <source>
        <dbReference type="ARBA" id="ARBA00008064"/>
    </source>
</evidence>
<keyword evidence="7" id="KW-0472">Membrane</keyword>
<evidence type="ECO:0000259" key="10">
    <source>
        <dbReference type="Pfam" id="PF13953"/>
    </source>
</evidence>
<dbReference type="Pfam" id="PF13954">
    <property type="entry name" value="PapC_N"/>
    <property type="match status" value="1"/>
</dbReference>
<evidence type="ECO:0000256" key="3">
    <source>
        <dbReference type="ARBA" id="ARBA00022448"/>
    </source>
</evidence>
<proteinExistence type="inferred from homology"/>
<evidence type="ECO:0000259" key="11">
    <source>
        <dbReference type="Pfam" id="PF13954"/>
    </source>
</evidence>
<gene>
    <name evidence="12" type="ORF">FOT72_10530</name>
</gene>
<organism evidence="12 13">
    <name type="scientific">Citrobacter amalonaticus</name>
    <dbReference type="NCBI Taxonomy" id="35703"/>
    <lineage>
        <taxon>Bacteria</taxon>
        <taxon>Pseudomonadati</taxon>
        <taxon>Pseudomonadota</taxon>
        <taxon>Gammaproteobacteria</taxon>
        <taxon>Enterobacterales</taxon>
        <taxon>Enterobacteriaceae</taxon>
        <taxon>Citrobacter</taxon>
    </lineage>
</organism>
<evidence type="ECO:0000256" key="1">
    <source>
        <dbReference type="ARBA" id="ARBA00004571"/>
    </source>
</evidence>
<dbReference type="Gene3D" id="2.60.40.2070">
    <property type="match status" value="1"/>
</dbReference>
<dbReference type="InterPro" id="IPR042186">
    <property type="entry name" value="FimD_plug_dom"/>
</dbReference>
<accession>A0A8I0MK23</accession>
<dbReference type="AlphaFoldDB" id="A0A8I0MK23"/>
<keyword evidence="5" id="KW-0812">Transmembrane</keyword>
<feature type="domain" description="PapC-like C-terminal" evidence="10">
    <location>
        <begin position="771"/>
        <end position="824"/>
    </location>
</feature>
<dbReference type="InterPro" id="IPR000015">
    <property type="entry name" value="Fimb_usher"/>
</dbReference>
<dbReference type="Pfam" id="PF13953">
    <property type="entry name" value="PapC_C"/>
    <property type="match status" value="1"/>
</dbReference>
<evidence type="ECO:0000256" key="6">
    <source>
        <dbReference type="ARBA" id="ARBA00022729"/>
    </source>
</evidence>
<dbReference type="InterPro" id="IPR025949">
    <property type="entry name" value="PapC-like_C"/>
</dbReference>
<keyword evidence="4" id="KW-1134">Transmembrane beta strand</keyword>
<feature type="chain" id="PRO_5034458254" evidence="9">
    <location>
        <begin position="20"/>
        <end position="848"/>
    </location>
</feature>
<evidence type="ECO:0000256" key="8">
    <source>
        <dbReference type="ARBA" id="ARBA00023237"/>
    </source>
</evidence>
<dbReference type="InterPro" id="IPR043142">
    <property type="entry name" value="PapC-like_C_sf"/>
</dbReference>
<evidence type="ECO:0000313" key="12">
    <source>
        <dbReference type="EMBL" id="MBE0128432.1"/>
    </source>
</evidence>
<evidence type="ECO:0000256" key="4">
    <source>
        <dbReference type="ARBA" id="ARBA00022452"/>
    </source>
</evidence>
<evidence type="ECO:0000256" key="9">
    <source>
        <dbReference type="SAM" id="SignalP"/>
    </source>
</evidence>
<comment type="subcellular location">
    <subcellularLocation>
        <location evidence="1">Cell outer membrane</location>
        <topology evidence="1">Multi-pass membrane protein</topology>
    </subcellularLocation>
</comment>
<evidence type="ECO:0000313" key="13">
    <source>
        <dbReference type="Proteomes" id="UP000656723"/>
    </source>
</evidence>
<keyword evidence="3" id="KW-0813">Transport</keyword>
<dbReference type="GO" id="GO:0009297">
    <property type="term" value="P:pilus assembly"/>
    <property type="evidence" value="ECO:0007669"/>
    <property type="project" value="InterPro"/>
</dbReference>
<keyword evidence="6 9" id="KW-0732">Signal</keyword>
<dbReference type="GO" id="GO:0009279">
    <property type="term" value="C:cell outer membrane"/>
    <property type="evidence" value="ECO:0007669"/>
    <property type="project" value="UniProtKB-SubCell"/>
</dbReference>
<comment type="caution">
    <text evidence="12">The sequence shown here is derived from an EMBL/GenBank/DDBJ whole genome shotgun (WGS) entry which is preliminary data.</text>
</comment>